<feature type="domain" description="AMP-binding enzyme C-terminal" evidence="2">
    <location>
        <begin position="397"/>
        <end position="472"/>
    </location>
</feature>
<dbReference type="PANTHER" id="PTHR45398:SF1">
    <property type="entry name" value="ENZYME, PUTATIVE (JCVI)-RELATED"/>
    <property type="match status" value="1"/>
</dbReference>
<dbReference type="Proteomes" id="UP001597058">
    <property type="component" value="Unassembled WGS sequence"/>
</dbReference>
<dbReference type="RefSeq" id="WP_381236358.1">
    <property type="nucleotide sequence ID" value="NZ_JBHSKH010000028.1"/>
</dbReference>
<evidence type="ECO:0000259" key="1">
    <source>
        <dbReference type="Pfam" id="PF00501"/>
    </source>
</evidence>
<dbReference type="PANTHER" id="PTHR45398">
    <property type="match status" value="1"/>
</dbReference>
<protein>
    <submittedName>
        <fullName evidence="3">AMP-binding protein</fullName>
    </submittedName>
</protein>
<comment type="caution">
    <text evidence="3">The sequence shown here is derived from an EMBL/GenBank/DDBJ whole genome shotgun (WGS) entry which is preliminary data.</text>
</comment>
<dbReference type="SUPFAM" id="SSF56801">
    <property type="entry name" value="Acetyl-CoA synthetase-like"/>
    <property type="match status" value="1"/>
</dbReference>
<keyword evidence="4" id="KW-1185">Reference proteome</keyword>
<dbReference type="Gene3D" id="3.30.300.30">
    <property type="match status" value="1"/>
</dbReference>
<evidence type="ECO:0000313" key="4">
    <source>
        <dbReference type="Proteomes" id="UP001597058"/>
    </source>
</evidence>
<dbReference type="InterPro" id="IPR045851">
    <property type="entry name" value="AMP-bd_C_sf"/>
</dbReference>
<organism evidence="3 4">
    <name type="scientific">Streptomyces kaempferi</name>
    <dbReference type="NCBI Taxonomy" id="333725"/>
    <lineage>
        <taxon>Bacteria</taxon>
        <taxon>Bacillati</taxon>
        <taxon>Actinomycetota</taxon>
        <taxon>Actinomycetes</taxon>
        <taxon>Kitasatosporales</taxon>
        <taxon>Streptomycetaceae</taxon>
        <taxon>Streptomyces</taxon>
    </lineage>
</organism>
<dbReference type="InterPro" id="IPR000873">
    <property type="entry name" value="AMP-dep_synth/lig_dom"/>
</dbReference>
<gene>
    <name evidence="3" type="ORF">ACFQ5X_34440</name>
</gene>
<evidence type="ECO:0000313" key="3">
    <source>
        <dbReference type="EMBL" id="MFD1310917.1"/>
    </source>
</evidence>
<dbReference type="PROSITE" id="PS00455">
    <property type="entry name" value="AMP_BINDING"/>
    <property type="match status" value="1"/>
</dbReference>
<dbReference type="Pfam" id="PF13193">
    <property type="entry name" value="AMP-binding_C"/>
    <property type="match status" value="1"/>
</dbReference>
<accession>A0ABW3XN36</accession>
<evidence type="ECO:0000259" key="2">
    <source>
        <dbReference type="Pfam" id="PF13193"/>
    </source>
</evidence>
<sequence>MSRSVAADVAVRARQSPDDPALLFGGVPDEVVTYAELVGAAERIGAELAGRYPDTRRPLALQASKSTVAIATVLACMQAGRPLLLASTELGRELLAELVERSGCQAVLGVVEERLTHRPVAGDAQGGPVLPQDTSLLLTTSGSTGVPKLVPLGGAGIDAFTSWAGSAFALGTGTRVLNFAPLNFDLTLLDIWGTLRHGGCVVPVDHDRSVDTKYLLGLLASTRPHVVQAVPMFFRLLTEAGTACEFPGVRELLLTGDHVPRSVRAGLARLFPAARLHNVYGCTETNDSMIHTFSAAEAADREVLPLGSPLPGVLVEVVADGEVLRGAGSGELLVSTPFQTAGYLGEAGAKDRFVVRGDRVWYRTGDVVTRSAGGELALVGRTDSQVKVRGVRINLEEVERVLQGHGGVAEAAVVAVPHAVSGRALHAFVRRSDDAVTGLQLRSYCAAKVNRAAIPAAFHLMTDPLPIGPTGKVSRRLLMEKIE</sequence>
<dbReference type="Gene3D" id="3.40.50.12780">
    <property type="entry name" value="N-terminal domain of ligase-like"/>
    <property type="match status" value="1"/>
</dbReference>
<dbReference type="InterPro" id="IPR025110">
    <property type="entry name" value="AMP-bd_C"/>
</dbReference>
<dbReference type="Pfam" id="PF00501">
    <property type="entry name" value="AMP-binding"/>
    <property type="match status" value="1"/>
</dbReference>
<name>A0ABW3XN36_9ACTN</name>
<feature type="domain" description="AMP-dependent synthetase/ligase" evidence="1">
    <location>
        <begin position="11"/>
        <end position="344"/>
    </location>
</feature>
<proteinExistence type="predicted"/>
<dbReference type="InterPro" id="IPR042099">
    <property type="entry name" value="ANL_N_sf"/>
</dbReference>
<dbReference type="InterPro" id="IPR020845">
    <property type="entry name" value="AMP-binding_CS"/>
</dbReference>
<reference evidence="4" key="1">
    <citation type="journal article" date="2019" name="Int. J. Syst. Evol. Microbiol.">
        <title>The Global Catalogue of Microorganisms (GCM) 10K type strain sequencing project: providing services to taxonomists for standard genome sequencing and annotation.</title>
        <authorList>
            <consortium name="The Broad Institute Genomics Platform"/>
            <consortium name="The Broad Institute Genome Sequencing Center for Infectious Disease"/>
            <person name="Wu L."/>
            <person name="Ma J."/>
        </authorList>
    </citation>
    <scope>NUCLEOTIDE SEQUENCE [LARGE SCALE GENOMIC DNA]</scope>
    <source>
        <strain evidence="4">CGMCC 4.7020</strain>
    </source>
</reference>
<dbReference type="EMBL" id="JBHTMM010000063">
    <property type="protein sequence ID" value="MFD1310917.1"/>
    <property type="molecule type" value="Genomic_DNA"/>
</dbReference>